<feature type="transmembrane region" description="Helical" evidence="7">
    <location>
        <begin position="453"/>
        <end position="470"/>
    </location>
</feature>
<name>A0A6J0CCX8_NEOLC</name>
<feature type="transmembrane region" description="Helical" evidence="7">
    <location>
        <begin position="198"/>
        <end position="220"/>
    </location>
</feature>
<gene>
    <name evidence="10" type="primary">LOC107227376</name>
</gene>
<feature type="transmembrane region" description="Helical" evidence="7">
    <location>
        <begin position="71"/>
        <end position="94"/>
    </location>
</feature>
<feature type="domain" description="Major facilitator superfamily (MFS) profile" evidence="8">
    <location>
        <begin position="73"/>
        <end position="564"/>
    </location>
</feature>
<dbReference type="InterPro" id="IPR005828">
    <property type="entry name" value="MFS_sugar_transport-like"/>
</dbReference>
<evidence type="ECO:0000256" key="5">
    <source>
        <dbReference type="ARBA" id="ARBA00022989"/>
    </source>
</evidence>
<dbReference type="GeneID" id="107227376"/>
<keyword evidence="5 7" id="KW-1133">Transmembrane helix</keyword>
<evidence type="ECO:0000256" key="6">
    <source>
        <dbReference type="ARBA" id="ARBA00023136"/>
    </source>
</evidence>
<dbReference type="RefSeq" id="XP_015523984.1">
    <property type="nucleotide sequence ID" value="XM_015668498.2"/>
</dbReference>
<dbReference type="KEGG" id="nlo:107227376"/>
<evidence type="ECO:0000313" key="10">
    <source>
        <dbReference type="RefSeq" id="XP_015523984.1"/>
    </source>
</evidence>
<organism evidence="10">
    <name type="scientific">Neodiprion lecontei</name>
    <name type="common">Redheaded pine sawfly</name>
    <dbReference type="NCBI Taxonomy" id="441921"/>
    <lineage>
        <taxon>Eukaryota</taxon>
        <taxon>Metazoa</taxon>
        <taxon>Ecdysozoa</taxon>
        <taxon>Arthropoda</taxon>
        <taxon>Hexapoda</taxon>
        <taxon>Insecta</taxon>
        <taxon>Pterygota</taxon>
        <taxon>Neoptera</taxon>
        <taxon>Endopterygota</taxon>
        <taxon>Hymenoptera</taxon>
        <taxon>Tenthredinoidea</taxon>
        <taxon>Diprionidae</taxon>
        <taxon>Diprioninae</taxon>
        <taxon>Neodiprion</taxon>
    </lineage>
</organism>
<dbReference type="FunFam" id="1.20.1250.20:FF:000232">
    <property type="entry name" value="Organic cation/carnitine transporter 7"/>
    <property type="match status" value="1"/>
</dbReference>
<evidence type="ECO:0000313" key="9">
    <source>
        <dbReference type="Proteomes" id="UP000829291"/>
    </source>
</evidence>
<dbReference type="Pfam" id="PF00083">
    <property type="entry name" value="Sugar_tr"/>
    <property type="match status" value="1"/>
</dbReference>
<dbReference type="Proteomes" id="UP000829291">
    <property type="component" value="Chromosome 1"/>
</dbReference>
<dbReference type="PANTHER" id="PTHR23511">
    <property type="entry name" value="SYNAPTIC VESICLE GLYCOPROTEIN 2"/>
    <property type="match status" value="1"/>
</dbReference>
<evidence type="ECO:0000256" key="1">
    <source>
        <dbReference type="ARBA" id="ARBA00004141"/>
    </source>
</evidence>
<feature type="transmembrane region" description="Helical" evidence="7">
    <location>
        <begin position="512"/>
        <end position="533"/>
    </location>
</feature>
<protein>
    <submittedName>
        <fullName evidence="10">Synaptic vesicle glycoprotein 2A-like</fullName>
    </submittedName>
</protein>
<keyword evidence="4 7" id="KW-0812">Transmembrane</keyword>
<dbReference type="SUPFAM" id="SSF103473">
    <property type="entry name" value="MFS general substrate transporter"/>
    <property type="match status" value="1"/>
</dbReference>
<dbReference type="AlphaFoldDB" id="A0A6J0CCX8"/>
<feature type="transmembrane region" description="Helical" evidence="7">
    <location>
        <begin position="114"/>
        <end position="131"/>
    </location>
</feature>
<evidence type="ECO:0000256" key="2">
    <source>
        <dbReference type="ARBA" id="ARBA00008335"/>
    </source>
</evidence>
<dbReference type="GO" id="GO:0022857">
    <property type="term" value="F:transmembrane transporter activity"/>
    <property type="evidence" value="ECO:0007669"/>
    <property type="project" value="InterPro"/>
</dbReference>
<sequence>MKFLHSCLIFNQDEMSDGEMSNGRKHTVEVFTISYSPPAESSVIVDEPNESTTPCDFEDAVKATGYGLYNYLLLLAVLPGGWASFFDVTTMSYVLPSAECDLQLTLFHKGVLNAVTYAGMMTSAFFWGFLADTMGRRSLLMVGYLADSVCNILSSTSQSFQVLLVFKFLSGIIISGPFSINMTYLAEFHGVKCRTKALMWLSMFPSMASVALPGLAWIVIPQSWSFSLFDGTIVYNSWRIFILICSVPAMLAFLTLLYFPESPKFLMSQGKNDEAMKVFRRMYAINTGKPPESFPVKELCQERQKSQTESSDEPRRASVWEKARSGWAQIRPLFLKPHLARFLLIVAIQLGCMLSMNTLRLWMPQLFTMMENFDYENRDASLGAPVLCDIILASNPSTVTRDDAYLNSTVSSTCVVAPVQSRVYINSMIIACTSIIGYMLAGNLVNLVGKKNLLFMAYAVPAMCSFGLNWSPNSDVTLAIVSIFMALASLSVNIIISFIIDLMPTSLRTMAVSLTMCVGRCGAMIGNLLFPILLNVSCIVPFMFIGCFLLVSLVLTIFIPKPPPKLV</sequence>
<dbReference type="InterPro" id="IPR011701">
    <property type="entry name" value="MFS"/>
</dbReference>
<dbReference type="OrthoDB" id="3936150at2759"/>
<feature type="transmembrane region" description="Helical" evidence="7">
    <location>
        <begin position="423"/>
        <end position="441"/>
    </location>
</feature>
<feature type="transmembrane region" description="Helical" evidence="7">
    <location>
        <begin position="339"/>
        <end position="363"/>
    </location>
</feature>
<dbReference type="PANTHER" id="PTHR23511:SF36">
    <property type="entry name" value="EG:BACR7A4.13 PROTEIN-RELATED"/>
    <property type="match status" value="1"/>
</dbReference>
<dbReference type="Gene3D" id="1.20.1250.20">
    <property type="entry name" value="MFS general substrate transporter like domains"/>
    <property type="match status" value="1"/>
</dbReference>
<feature type="transmembrane region" description="Helical" evidence="7">
    <location>
        <begin position="476"/>
        <end position="500"/>
    </location>
</feature>
<accession>A0A6J0CCX8</accession>
<dbReference type="InParanoid" id="A0A6J0CCX8"/>
<comment type="subcellular location">
    <subcellularLocation>
        <location evidence="1">Membrane</location>
        <topology evidence="1">Multi-pass membrane protein</topology>
    </subcellularLocation>
</comment>
<keyword evidence="9" id="KW-1185">Reference proteome</keyword>
<keyword evidence="6 7" id="KW-0472">Membrane</keyword>
<dbReference type="InterPro" id="IPR020846">
    <property type="entry name" value="MFS_dom"/>
</dbReference>
<evidence type="ECO:0000256" key="4">
    <source>
        <dbReference type="ARBA" id="ARBA00022692"/>
    </source>
</evidence>
<feature type="transmembrane region" description="Helical" evidence="7">
    <location>
        <begin position="539"/>
        <end position="559"/>
    </location>
</feature>
<dbReference type="InterPro" id="IPR036259">
    <property type="entry name" value="MFS_trans_sf"/>
</dbReference>
<feature type="transmembrane region" description="Helical" evidence="7">
    <location>
        <begin position="162"/>
        <end position="186"/>
    </location>
</feature>
<comment type="similarity">
    <text evidence="2">Belongs to the major facilitator superfamily.</text>
</comment>
<keyword evidence="3" id="KW-0813">Transport</keyword>
<dbReference type="PROSITE" id="PS50850">
    <property type="entry name" value="MFS"/>
    <property type="match status" value="1"/>
</dbReference>
<dbReference type="GO" id="GO:0016020">
    <property type="term" value="C:membrane"/>
    <property type="evidence" value="ECO:0007669"/>
    <property type="project" value="UniProtKB-SubCell"/>
</dbReference>
<dbReference type="Pfam" id="PF07690">
    <property type="entry name" value="MFS_1"/>
    <property type="match status" value="1"/>
</dbReference>
<evidence type="ECO:0000256" key="7">
    <source>
        <dbReference type="SAM" id="Phobius"/>
    </source>
</evidence>
<evidence type="ECO:0000256" key="3">
    <source>
        <dbReference type="ARBA" id="ARBA00022448"/>
    </source>
</evidence>
<proteinExistence type="inferred from homology"/>
<feature type="transmembrane region" description="Helical" evidence="7">
    <location>
        <begin position="240"/>
        <end position="259"/>
    </location>
</feature>
<reference evidence="10" key="1">
    <citation type="submission" date="2025-08" db="UniProtKB">
        <authorList>
            <consortium name="RefSeq"/>
        </authorList>
    </citation>
    <scope>IDENTIFICATION</scope>
    <source>
        <tissue evidence="10">Thorax and Abdomen</tissue>
    </source>
</reference>
<evidence type="ECO:0000259" key="8">
    <source>
        <dbReference type="PROSITE" id="PS50850"/>
    </source>
</evidence>